<dbReference type="AlphaFoldDB" id="A0A6H5GLT6"/>
<organism evidence="2 3">
    <name type="scientific">Nesidiocoris tenuis</name>
    <dbReference type="NCBI Taxonomy" id="355587"/>
    <lineage>
        <taxon>Eukaryota</taxon>
        <taxon>Metazoa</taxon>
        <taxon>Ecdysozoa</taxon>
        <taxon>Arthropoda</taxon>
        <taxon>Hexapoda</taxon>
        <taxon>Insecta</taxon>
        <taxon>Pterygota</taxon>
        <taxon>Neoptera</taxon>
        <taxon>Paraneoptera</taxon>
        <taxon>Hemiptera</taxon>
        <taxon>Heteroptera</taxon>
        <taxon>Panheteroptera</taxon>
        <taxon>Cimicomorpha</taxon>
        <taxon>Miridae</taxon>
        <taxon>Dicyphina</taxon>
        <taxon>Nesidiocoris</taxon>
    </lineage>
</organism>
<feature type="region of interest" description="Disordered" evidence="1">
    <location>
        <begin position="1"/>
        <end position="57"/>
    </location>
</feature>
<sequence length="57" mass="6315">MGRSSGGPPEGRHRRQPEGRHRSRTREMPPLRRSARTRLSGSTIPLAPASAVLRSRS</sequence>
<dbReference type="Proteomes" id="UP000479000">
    <property type="component" value="Unassembled WGS sequence"/>
</dbReference>
<feature type="non-terminal residue" evidence="2">
    <location>
        <position position="57"/>
    </location>
</feature>
<protein>
    <submittedName>
        <fullName evidence="2">Uncharacterized protein</fullName>
    </submittedName>
</protein>
<name>A0A6H5GLT6_9HEMI</name>
<feature type="compositionally biased region" description="Basic and acidic residues" evidence="1">
    <location>
        <begin position="16"/>
        <end position="30"/>
    </location>
</feature>
<reference evidence="2 3" key="1">
    <citation type="submission" date="2020-02" db="EMBL/GenBank/DDBJ databases">
        <authorList>
            <person name="Ferguson B K."/>
        </authorList>
    </citation>
    <scope>NUCLEOTIDE SEQUENCE [LARGE SCALE GENOMIC DNA]</scope>
</reference>
<evidence type="ECO:0000256" key="1">
    <source>
        <dbReference type="SAM" id="MobiDB-lite"/>
    </source>
</evidence>
<keyword evidence="3" id="KW-1185">Reference proteome</keyword>
<gene>
    <name evidence="2" type="ORF">NTEN_LOCUS8366</name>
</gene>
<evidence type="ECO:0000313" key="3">
    <source>
        <dbReference type="Proteomes" id="UP000479000"/>
    </source>
</evidence>
<accession>A0A6H5GLT6</accession>
<evidence type="ECO:0000313" key="2">
    <source>
        <dbReference type="EMBL" id="CAB0002579.1"/>
    </source>
</evidence>
<dbReference type="EMBL" id="CADCXU010012662">
    <property type="protein sequence ID" value="CAB0002579.1"/>
    <property type="molecule type" value="Genomic_DNA"/>
</dbReference>
<proteinExistence type="predicted"/>